<evidence type="ECO:0000313" key="2">
    <source>
        <dbReference type="EMBL" id="OCF24556.1"/>
    </source>
</evidence>
<reference evidence="3" key="2">
    <citation type="submission" date="2013-07" db="EMBL/GenBank/DDBJ databases">
        <authorList>
            <consortium name="The Broad Institute Genome Sequencing Platform"/>
            <person name="Cuomo C."/>
            <person name="Litvintseva A."/>
            <person name="Chen Y."/>
            <person name="Heitman J."/>
            <person name="Sun S."/>
            <person name="Springer D."/>
            <person name="Dromer F."/>
            <person name="Young S.K."/>
            <person name="Zeng Q."/>
            <person name="Gargeya S."/>
            <person name="Fitzgerald M."/>
            <person name="Abouelleil A."/>
            <person name="Alvarado L."/>
            <person name="Berlin A.M."/>
            <person name="Chapman S.B."/>
            <person name="Dewar J."/>
            <person name="Goldberg J."/>
            <person name="Griggs A."/>
            <person name="Gujja S."/>
            <person name="Hansen M."/>
            <person name="Howarth C."/>
            <person name="Imamovic A."/>
            <person name="Larimer J."/>
            <person name="McCowan C."/>
            <person name="Murphy C."/>
            <person name="Pearson M."/>
            <person name="Priest M."/>
            <person name="Roberts A."/>
            <person name="Saif S."/>
            <person name="Shea T."/>
            <person name="Sykes S."/>
            <person name="Wortman J."/>
            <person name="Nusbaum C."/>
            <person name="Birren B."/>
        </authorList>
    </citation>
    <scope>NUCLEOTIDE SEQUENCE</scope>
    <source>
        <strain evidence="3">CBS 10118</strain>
    </source>
</reference>
<protein>
    <submittedName>
        <fullName evidence="2">Uncharacterized protein</fullName>
    </submittedName>
</protein>
<evidence type="ECO:0000256" key="1">
    <source>
        <dbReference type="SAM" id="MobiDB-lite"/>
    </source>
</evidence>
<reference evidence="2" key="1">
    <citation type="submission" date="2013-07" db="EMBL/GenBank/DDBJ databases">
        <title>The Genome Sequence of Cryptococcus bestiolae CBS10118.</title>
        <authorList>
            <consortium name="The Broad Institute Genome Sequencing Platform"/>
            <person name="Cuomo C."/>
            <person name="Litvintseva A."/>
            <person name="Chen Y."/>
            <person name="Heitman J."/>
            <person name="Sun S."/>
            <person name="Springer D."/>
            <person name="Dromer F."/>
            <person name="Young S.K."/>
            <person name="Zeng Q."/>
            <person name="Gargeya S."/>
            <person name="Fitzgerald M."/>
            <person name="Abouelleil A."/>
            <person name="Alvarado L."/>
            <person name="Berlin A.M."/>
            <person name="Chapman S.B."/>
            <person name="Dewar J."/>
            <person name="Goldberg J."/>
            <person name="Griggs A."/>
            <person name="Gujja S."/>
            <person name="Hansen M."/>
            <person name="Howarth C."/>
            <person name="Imamovic A."/>
            <person name="Larimer J."/>
            <person name="McCowan C."/>
            <person name="Murphy C."/>
            <person name="Pearson M."/>
            <person name="Priest M."/>
            <person name="Roberts A."/>
            <person name="Saif S."/>
            <person name="Shea T."/>
            <person name="Sykes S."/>
            <person name="Wortman J."/>
            <person name="Nusbaum C."/>
            <person name="Birren B."/>
        </authorList>
    </citation>
    <scope>NUCLEOTIDE SEQUENCE [LARGE SCALE GENOMIC DNA]</scope>
    <source>
        <strain evidence="2">CBS 10118</strain>
    </source>
</reference>
<proteinExistence type="predicted"/>
<gene>
    <name evidence="2" type="ORF">I302_06017</name>
    <name evidence="3" type="ORF">I302_106719</name>
</gene>
<dbReference type="KEGG" id="kbi:30210416"/>
<dbReference type="VEuPathDB" id="FungiDB:I302_06017"/>
<reference evidence="3" key="4">
    <citation type="submission" date="2024-02" db="EMBL/GenBank/DDBJ databases">
        <title>Comparative genomics of Cryptococcus and Kwoniella reveals pathogenesis evolution and contrasting modes of karyotype evolution via chromosome fusion or intercentromeric recombination.</title>
        <authorList>
            <person name="Coelho M.A."/>
            <person name="David-Palma M."/>
            <person name="Shea T."/>
            <person name="Bowers K."/>
            <person name="McGinley-Smith S."/>
            <person name="Mohammad A.W."/>
            <person name="Gnirke A."/>
            <person name="Yurkov A.M."/>
            <person name="Nowrousian M."/>
            <person name="Sun S."/>
            <person name="Cuomo C.A."/>
            <person name="Heitman J."/>
        </authorList>
    </citation>
    <scope>NUCLEOTIDE SEQUENCE</scope>
    <source>
        <strain evidence="3">CBS 10118</strain>
    </source>
</reference>
<reference evidence="2" key="3">
    <citation type="submission" date="2014-01" db="EMBL/GenBank/DDBJ databases">
        <title>Evolution of pathogenesis and genome organization in the Tremellales.</title>
        <authorList>
            <person name="Cuomo C."/>
            <person name="Litvintseva A."/>
            <person name="Heitman J."/>
            <person name="Chen Y."/>
            <person name="Sun S."/>
            <person name="Springer D."/>
            <person name="Dromer F."/>
            <person name="Young S."/>
            <person name="Zeng Q."/>
            <person name="Chapman S."/>
            <person name="Gujja S."/>
            <person name="Saif S."/>
            <person name="Birren B."/>
        </authorList>
    </citation>
    <scope>NUCLEOTIDE SEQUENCE</scope>
    <source>
        <strain evidence="2">CBS 10118</strain>
    </source>
</reference>
<organism evidence="2">
    <name type="scientific">Kwoniella bestiolae CBS 10118</name>
    <dbReference type="NCBI Taxonomy" id="1296100"/>
    <lineage>
        <taxon>Eukaryota</taxon>
        <taxon>Fungi</taxon>
        <taxon>Dikarya</taxon>
        <taxon>Basidiomycota</taxon>
        <taxon>Agaricomycotina</taxon>
        <taxon>Tremellomycetes</taxon>
        <taxon>Tremellales</taxon>
        <taxon>Cryptococcaceae</taxon>
        <taxon>Kwoniella</taxon>
    </lineage>
</organism>
<feature type="compositionally biased region" description="Low complexity" evidence="1">
    <location>
        <begin position="56"/>
        <end position="65"/>
    </location>
</feature>
<dbReference type="RefSeq" id="XP_019045626.1">
    <property type="nucleotide sequence ID" value="XM_019192629.1"/>
</dbReference>
<dbReference type="EMBL" id="KI894022">
    <property type="protein sequence ID" value="OCF24556.1"/>
    <property type="molecule type" value="Genomic_DNA"/>
</dbReference>
<dbReference type="GeneID" id="30210416"/>
<feature type="compositionally biased region" description="Polar residues" evidence="1">
    <location>
        <begin position="1"/>
        <end position="16"/>
    </location>
</feature>
<sequence length="92" mass="10491">MSNQPIDIQPSHQNEMNPWKPTKRAADDISIFSFSDERTSNGWLCCLGSRSKTKPKTTQPSQTEKPLPRPYTSPLPSEHGYSNSAFQPYHQR</sequence>
<dbReference type="EMBL" id="CP144545">
    <property type="protein sequence ID" value="WVW84685.1"/>
    <property type="molecule type" value="Genomic_DNA"/>
</dbReference>
<feature type="region of interest" description="Disordered" evidence="1">
    <location>
        <begin position="1"/>
        <end position="23"/>
    </location>
</feature>
<dbReference type="Proteomes" id="UP000092730">
    <property type="component" value="Chromosome 5"/>
</dbReference>
<feature type="region of interest" description="Disordered" evidence="1">
    <location>
        <begin position="41"/>
        <end position="92"/>
    </location>
</feature>
<name>A0A1B9G0L8_9TREE</name>
<keyword evidence="4" id="KW-1185">Reference proteome</keyword>
<dbReference type="OrthoDB" id="10535208at2759"/>
<evidence type="ECO:0000313" key="4">
    <source>
        <dbReference type="Proteomes" id="UP000092730"/>
    </source>
</evidence>
<evidence type="ECO:0000313" key="3">
    <source>
        <dbReference type="EMBL" id="WVW84685.1"/>
    </source>
</evidence>
<dbReference type="AlphaFoldDB" id="A0A1B9G0L8"/>
<accession>A0A1B9G0L8</accession>